<dbReference type="InterPro" id="IPR044925">
    <property type="entry name" value="His-Me_finger_sf"/>
</dbReference>
<dbReference type="SUPFAM" id="SSF54060">
    <property type="entry name" value="His-Me finger endonucleases"/>
    <property type="match status" value="1"/>
</dbReference>
<dbReference type="KEGG" id="vg:55012410"/>
<dbReference type="RefSeq" id="YP_009820963.1">
    <property type="nucleotide sequence ID" value="NC_048171.1"/>
</dbReference>
<name>A0A482IAM8_9CAUD</name>
<dbReference type="Gene3D" id="3.40.1800.10">
    <property type="entry name" value="His-Me finger endonucleases"/>
    <property type="match status" value="1"/>
</dbReference>
<evidence type="ECO:0000313" key="1">
    <source>
        <dbReference type="EMBL" id="QBP05826.1"/>
    </source>
</evidence>
<accession>A0A482IAM8</accession>
<dbReference type="GeneID" id="55012410"/>
<evidence type="ECO:0008006" key="3">
    <source>
        <dbReference type="Google" id="ProtNLM"/>
    </source>
</evidence>
<dbReference type="InterPro" id="IPR004211">
    <property type="entry name" value="Endonuclease_7"/>
</dbReference>
<dbReference type="InterPro" id="IPR038563">
    <property type="entry name" value="Endonuclease_7_sf"/>
</dbReference>
<dbReference type="Pfam" id="PF02945">
    <property type="entry name" value="Endonuclease_7"/>
    <property type="match status" value="1"/>
</dbReference>
<dbReference type="Proteomes" id="UP000295590">
    <property type="component" value="Segment"/>
</dbReference>
<dbReference type="EMBL" id="MK016662">
    <property type="protein sequence ID" value="QBP05826.1"/>
    <property type="molecule type" value="Genomic_DNA"/>
</dbReference>
<proteinExistence type="predicted"/>
<protein>
    <recommendedName>
        <fullName evidence="3">Endonuclease VII</fullName>
    </recommendedName>
</protein>
<keyword evidence="2" id="KW-1185">Reference proteome</keyword>
<sequence>MLKTCSKCKEDKSKDYFYKDKRVTDGLSARCKACVKEVAATSYFKNKKIISKKNKSSYSPQQEREKKLLRTYGISLEVYDHMLSEQGYVCKICGSNDPKHNSNNFVVDHCHETGVVRGLLCSECNLMLGKARDSVTILQNAINYLQ</sequence>
<reference evidence="1 2" key="1">
    <citation type="submission" date="2018-10" db="EMBL/GenBank/DDBJ databases">
        <title>Isolation and Genetic Analysis of a Novel Cyanophage S-LB68 from the Huang Bohai.</title>
        <authorList>
            <person name="Liu X."/>
        </authorList>
    </citation>
    <scope>NUCLEOTIDE SEQUENCE [LARGE SCALE GENOMIC DNA]</scope>
</reference>
<evidence type="ECO:0000313" key="2">
    <source>
        <dbReference type="Proteomes" id="UP000295590"/>
    </source>
</evidence>
<organism evidence="1 2">
    <name type="scientific">Synechococcus phage S-B28</name>
    <dbReference type="NCBI Taxonomy" id="2545435"/>
    <lineage>
        <taxon>Viruses</taxon>
        <taxon>Duplodnaviria</taxon>
        <taxon>Heunggongvirae</taxon>
        <taxon>Uroviricota</taxon>
        <taxon>Caudoviricetes</taxon>
        <taxon>Autographivirales</taxon>
        <taxon>Sechaudvirinae</taxon>
        <taxon>Qadamvirus</taxon>
        <taxon>Qadamvirus SB28</taxon>
    </lineage>
</organism>